<evidence type="ECO:0000256" key="1">
    <source>
        <dbReference type="ARBA" id="ARBA00022856"/>
    </source>
</evidence>
<reference evidence="5 6" key="1">
    <citation type="submission" date="2016-10" db="EMBL/GenBank/DDBJ databases">
        <authorList>
            <person name="Varghese N."/>
            <person name="Submissions S."/>
        </authorList>
    </citation>
    <scope>NUCLEOTIDE SEQUENCE [LARGE SCALE GENOMIC DNA]</scope>
    <source>
        <strain evidence="5 6">CIP 109853</strain>
    </source>
</reference>
<keyword evidence="1" id="KW-0571">Peptide transport</keyword>
<accession>A0ABY1BHA8</accession>
<keyword evidence="2" id="KW-0653">Protein transport</keyword>
<dbReference type="InterPro" id="IPR000914">
    <property type="entry name" value="SBP_5_dom"/>
</dbReference>
<evidence type="ECO:0000313" key="6">
    <source>
        <dbReference type="Proteomes" id="UP000198512"/>
    </source>
</evidence>
<keyword evidence="2" id="KW-0813">Transport</keyword>
<dbReference type="InterPro" id="IPR039424">
    <property type="entry name" value="SBP_5"/>
</dbReference>
<dbReference type="EMBL" id="FOFP01000011">
    <property type="protein sequence ID" value="SEQ87372.1"/>
    <property type="molecule type" value="Genomic_DNA"/>
</dbReference>
<proteinExistence type="predicted"/>
<feature type="chain" id="PRO_5046131402" evidence="3">
    <location>
        <begin position="21"/>
        <end position="509"/>
    </location>
</feature>
<comment type="caution">
    <text evidence="5">The sequence shown here is derived from an EMBL/GenBank/DDBJ whole genome shotgun (WGS) entry which is preliminary data.</text>
</comment>
<evidence type="ECO:0000313" key="5">
    <source>
        <dbReference type="EMBL" id="SEQ87372.1"/>
    </source>
</evidence>
<sequence>MRFLLLLLLATMLAACSPNQDPHQLSISGPFEFTSQDPSRDGYLYTRLQVAETLLEVDAQGQLLPGLATAWSQSDGGRVWRFTLREGVRFHDAAPLNAAAVVQALQVAQGKPGVLAAVPVETFEAESEHSLVVRLSRPYNPLGAVLAHYTTAILSPASYDAEGQISRLQGTGPYQVERFDPPHRLGVVRFADYWGTPATIERAVYLTGHRAESRALQVMAGQTDIVYTLDPASLDLLRRRDNVRVHSHTIPRTIQLKLNLDDPLLAEHDTRLALSLAIDRSGLANGVLRVPGGEANQLVPPSLGDWHLNDLPAAQRDLSRARALLAGQGWQAGADGLLQRNGAPFRLRLMTYADRPELFQLATAIQAQWRELGVDLQVSVVNSSDIPAGHHNGTLQVALIARNYGNIADPLGLLLADYGDGGNGDWGAMGWHNSELPALLVAQQGERDAARYHARAQRVAQILVAELPLIPVLYYTQQTAVSARVRGFSFDPYERNYRIAEMSFSPCCN</sequence>
<feature type="domain" description="Solute-binding protein family 5" evidence="4">
    <location>
        <begin position="63"/>
        <end position="423"/>
    </location>
</feature>
<gene>
    <name evidence="5" type="ORF">SAMN05216600_11125</name>
</gene>
<name>A0ABY1BHA8_9PSED</name>
<dbReference type="Gene3D" id="3.40.190.10">
    <property type="entry name" value="Periplasmic binding protein-like II"/>
    <property type="match status" value="1"/>
</dbReference>
<evidence type="ECO:0000256" key="3">
    <source>
        <dbReference type="SAM" id="SignalP"/>
    </source>
</evidence>
<dbReference type="PANTHER" id="PTHR30290">
    <property type="entry name" value="PERIPLASMIC BINDING COMPONENT OF ABC TRANSPORTER"/>
    <property type="match status" value="1"/>
</dbReference>
<dbReference type="InterPro" id="IPR030678">
    <property type="entry name" value="Peptide/Ni-bd"/>
</dbReference>
<dbReference type="PANTHER" id="PTHR30290:SF83">
    <property type="entry name" value="ABC TRANSPORTER SUBSTRATE-BINDING PROTEIN"/>
    <property type="match status" value="1"/>
</dbReference>
<feature type="signal peptide" evidence="3">
    <location>
        <begin position="1"/>
        <end position="20"/>
    </location>
</feature>
<keyword evidence="3" id="KW-0732">Signal</keyword>
<dbReference type="Gene3D" id="3.10.105.10">
    <property type="entry name" value="Dipeptide-binding Protein, Domain 3"/>
    <property type="match status" value="1"/>
</dbReference>
<dbReference type="PROSITE" id="PS51257">
    <property type="entry name" value="PROKAR_LIPOPROTEIN"/>
    <property type="match status" value="1"/>
</dbReference>
<organism evidence="5 6">
    <name type="scientific">Pseudomonas cuatrocienegasensis</name>
    <dbReference type="NCBI Taxonomy" id="543360"/>
    <lineage>
        <taxon>Bacteria</taxon>
        <taxon>Pseudomonadati</taxon>
        <taxon>Pseudomonadota</taxon>
        <taxon>Gammaproteobacteria</taxon>
        <taxon>Pseudomonadales</taxon>
        <taxon>Pseudomonadaceae</taxon>
        <taxon>Pseudomonas</taxon>
    </lineage>
</organism>
<dbReference type="SUPFAM" id="SSF53850">
    <property type="entry name" value="Periplasmic binding protein-like II"/>
    <property type="match status" value="1"/>
</dbReference>
<dbReference type="Pfam" id="PF00496">
    <property type="entry name" value="SBP_bac_5"/>
    <property type="match status" value="1"/>
</dbReference>
<dbReference type="Proteomes" id="UP000198512">
    <property type="component" value="Unassembled WGS sequence"/>
</dbReference>
<protein>
    <submittedName>
        <fullName evidence="5">Peptide/nickel transport system substrate-binding protein</fullName>
    </submittedName>
</protein>
<dbReference type="RefSeq" id="WP_244168355.1">
    <property type="nucleotide sequence ID" value="NZ_FOFP01000011.1"/>
</dbReference>
<evidence type="ECO:0000256" key="2">
    <source>
        <dbReference type="ARBA" id="ARBA00022927"/>
    </source>
</evidence>
<evidence type="ECO:0000259" key="4">
    <source>
        <dbReference type="Pfam" id="PF00496"/>
    </source>
</evidence>
<dbReference type="CDD" id="cd08490">
    <property type="entry name" value="PBP2_NikA_DppA_OppA_like_3"/>
    <property type="match status" value="1"/>
</dbReference>
<dbReference type="PIRSF" id="PIRSF002741">
    <property type="entry name" value="MppA"/>
    <property type="match status" value="1"/>
</dbReference>
<keyword evidence="6" id="KW-1185">Reference proteome</keyword>